<dbReference type="AlphaFoldDB" id="A0A834WXS9"/>
<organism evidence="1 2">
    <name type="scientific">Senna tora</name>
    <dbReference type="NCBI Taxonomy" id="362788"/>
    <lineage>
        <taxon>Eukaryota</taxon>
        <taxon>Viridiplantae</taxon>
        <taxon>Streptophyta</taxon>
        <taxon>Embryophyta</taxon>
        <taxon>Tracheophyta</taxon>
        <taxon>Spermatophyta</taxon>
        <taxon>Magnoliopsida</taxon>
        <taxon>eudicotyledons</taxon>
        <taxon>Gunneridae</taxon>
        <taxon>Pentapetalae</taxon>
        <taxon>rosids</taxon>
        <taxon>fabids</taxon>
        <taxon>Fabales</taxon>
        <taxon>Fabaceae</taxon>
        <taxon>Caesalpinioideae</taxon>
        <taxon>Cassia clade</taxon>
        <taxon>Senna</taxon>
    </lineage>
</organism>
<keyword evidence="2" id="KW-1185">Reference proteome</keyword>
<proteinExistence type="predicted"/>
<evidence type="ECO:0000313" key="1">
    <source>
        <dbReference type="EMBL" id="KAF7834740.1"/>
    </source>
</evidence>
<reference evidence="1" key="1">
    <citation type="submission" date="2020-09" db="EMBL/GenBank/DDBJ databases">
        <title>Genome-Enabled Discovery of Anthraquinone Biosynthesis in Senna tora.</title>
        <authorList>
            <person name="Kang S.-H."/>
            <person name="Pandey R.P."/>
            <person name="Lee C.-M."/>
            <person name="Sim J.-S."/>
            <person name="Jeong J.-T."/>
            <person name="Choi B.-S."/>
            <person name="Jung M."/>
            <person name="Ginzburg D."/>
            <person name="Zhao K."/>
            <person name="Won S.Y."/>
            <person name="Oh T.-J."/>
            <person name="Yu Y."/>
            <person name="Kim N.-H."/>
            <person name="Lee O.R."/>
            <person name="Lee T.-H."/>
            <person name="Bashyal P."/>
            <person name="Kim T.-S."/>
            <person name="Lee W.-H."/>
            <person name="Kawkins C."/>
            <person name="Kim C.-K."/>
            <person name="Kim J.S."/>
            <person name="Ahn B.O."/>
            <person name="Rhee S.Y."/>
            <person name="Sohng J.K."/>
        </authorList>
    </citation>
    <scope>NUCLEOTIDE SEQUENCE</scope>
    <source>
        <tissue evidence="1">Leaf</tissue>
    </source>
</reference>
<accession>A0A834WXS9</accession>
<gene>
    <name evidence="1" type="ORF">G2W53_009599</name>
</gene>
<name>A0A834WXS9_9FABA</name>
<dbReference type="Proteomes" id="UP000634136">
    <property type="component" value="Unassembled WGS sequence"/>
</dbReference>
<dbReference type="EMBL" id="JAAIUW010000004">
    <property type="protein sequence ID" value="KAF7834740.1"/>
    <property type="molecule type" value="Genomic_DNA"/>
</dbReference>
<sequence length="128" mass="14238">MGVSPMLESFTFAATGFFPALLSFSSLNQSRCTSHKCRQAWDSPCPFHPSDDGSCCSMLSRSLPPGELTQFLVELGIGREHCRLHTSPPRYPKDSLKKGSRQTCLQAPCGILRRWKTTINKTDLVLSF</sequence>
<comment type="caution">
    <text evidence="1">The sequence shown here is derived from an EMBL/GenBank/DDBJ whole genome shotgun (WGS) entry which is preliminary data.</text>
</comment>
<evidence type="ECO:0000313" key="2">
    <source>
        <dbReference type="Proteomes" id="UP000634136"/>
    </source>
</evidence>
<protein>
    <submittedName>
        <fullName evidence="1">Uncharacterized protein</fullName>
    </submittedName>
</protein>